<feature type="compositionally biased region" description="Polar residues" evidence="3">
    <location>
        <begin position="386"/>
        <end position="418"/>
    </location>
</feature>
<feature type="compositionally biased region" description="Acidic residues" evidence="3">
    <location>
        <begin position="693"/>
        <end position="702"/>
    </location>
</feature>
<dbReference type="Proteomes" id="UP001445076">
    <property type="component" value="Unassembled WGS sequence"/>
</dbReference>
<dbReference type="GO" id="GO:0005737">
    <property type="term" value="C:cytoplasm"/>
    <property type="evidence" value="ECO:0007669"/>
    <property type="project" value="TreeGrafter"/>
</dbReference>
<evidence type="ECO:0008006" key="6">
    <source>
        <dbReference type="Google" id="ProtNLM"/>
    </source>
</evidence>
<dbReference type="EMBL" id="JARKIK010000080">
    <property type="protein sequence ID" value="KAK8726032.1"/>
    <property type="molecule type" value="Genomic_DNA"/>
</dbReference>
<keyword evidence="5" id="KW-1185">Reference proteome</keyword>
<dbReference type="SMART" id="SM00320">
    <property type="entry name" value="WD40"/>
    <property type="match status" value="7"/>
</dbReference>
<feature type="compositionally biased region" description="Low complexity" evidence="3">
    <location>
        <begin position="613"/>
        <end position="628"/>
    </location>
</feature>
<dbReference type="Pfam" id="PF00400">
    <property type="entry name" value="WD40"/>
    <property type="match status" value="1"/>
</dbReference>
<comment type="caution">
    <text evidence="4">The sequence shown here is derived from an EMBL/GenBank/DDBJ whole genome shotgun (WGS) entry which is preliminary data.</text>
</comment>
<evidence type="ECO:0000256" key="2">
    <source>
        <dbReference type="ARBA" id="ARBA00022737"/>
    </source>
</evidence>
<reference evidence="4 5" key="1">
    <citation type="journal article" date="2024" name="BMC Genomics">
        <title>Genome assembly of redclaw crayfish (Cherax quadricarinatus) provides insights into its immune adaptation and hypoxia tolerance.</title>
        <authorList>
            <person name="Liu Z."/>
            <person name="Zheng J."/>
            <person name="Li H."/>
            <person name="Fang K."/>
            <person name="Wang S."/>
            <person name="He J."/>
            <person name="Zhou D."/>
            <person name="Weng S."/>
            <person name="Chi M."/>
            <person name="Gu Z."/>
            <person name="He J."/>
            <person name="Li F."/>
            <person name="Wang M."/>
        </authorList>
    </citation>
    <scope>NUCLEOTIDE SEQUENCE [LARGE SCALE GENOMIC DNA]</scope>
    <source>
        <strain evidence="4">ZL_2023a</strain>
    </source>
</reference>
<organism evidence="4 5">
    <name type="scientific">Cherax quadricarinatus</name>
    <name type="common">Australian red claw crayfish</name>
    <dbReference type="NCBI Taxonomy" id="27406"/>
    <lineage>
        <taxon>Eukaryota</taxon>
        <taxon>Metazoa</taxon>
        <taxon>Ecdysozoa</taxon>
        <taxon>Arthropoda</taxon>
        <taxon>Crustacea</taxon>
        <taxon>Multicrustacea</taxon>
        <taxon>Malacostraca</taxon>
        <taxon>Eumalacostraca</taxon>
        <taxon>Eucarida</taxon>
        <taxon>Decapoda</taxon>
        <taxon>Pleocyemata</taxon>
        <taxon>Astacidea</taxon>
        <taxon>Parastacoidea</taxon>
        <taxon>Parastacidae</taxon>
        <taxon>Cherax</taxon>
    </lineage>
</organism>
<keyword evidence="2" id="KW-0677">Repeat</keyword>
<dbReference type="GO" id="GO:0045944">
    <property type="term" value="P:positive regulation of transcription by RNA polymerase II"/>
    <property type="evidence" value="ECO:0007669"/>
    <property type="project" value="TreeGrafter"/>
</dbReference>
<dbReference type="AlphaFoldDB" id="A0AAW0W8B4"/>
<dbReference type="PANTHER" id="PTHR15574:SF39">
    <property type="entry name" value="DDB1- AND CUL4-ASSOCIATED FACTOR 6"/>
    <property type="match status" value="1"/>
</dbReference>
<feature type="compositionally biased region" description="Low complexity" evidence="3">
    <location>
        <begin position="355"/>
        <end position="373"/>
    </location>
</feature>
<dbReference type="InterPro" id="IPR001680">
    <property type="entry name" value="WD40_rpt"/>
</dbReference>
<sequence>MLRHILKRQYDPIDTSLLFPLAKGNEGLLQRMSLLQAMEVHRGCVNTVVWDAPGNLLLSGSDDQHLVICDPWERMTKIRIHTAHRANIFSAKFLPQTGNRKIISCSGDGILIYTDVERQEETHDCKFTCHLSTCYDVITLPDDPHTFLSCGEDGFVRWFDLRTKEQCSARNCQEDILLNMGRAVTAVAVNPITPYHMAVATQDSTIRIYDRRILGTRATDSYLEQTDRALLMRLKPDNMEGKNHRVTSLRYSHNGQEVLASYSSDYLYLFDTQNYKEVSSGGPADSDAETNSGPTLKRLRLRGDWSDTGPQALPESEMRNQAGDVGQARPTLHATLMQRMTDVLSRMLNDPGTRASVQRSASESESSQNRSNSLVETTGDVDVSAEGSQSPSSNTEAQPSTSDVPAESLSNPSPTEGSTEVVASCSSALEATPCLHTDSFSGTKPSETESQAVCLDEASYSCSSSSSQQHSLPSQSDTFEVTTNEMEIHHSNPEAITDADDSSINSTHPATVQEKVIDSNFEGLQDRISSLRKGFVQKHQVEPSVNLSYSGRGVGSGMISLGVGDEVSRGSGPYQEEPSSSQAESLSSSAQPQSNHISQSHQPCEASAPKQPSCSSSSSSLSSSSSSSRQPPAAKAHALPTSSSSPAICDMEVEPSSTSQAERGGLGLESVATGSSSHGTRASELNLGPALDFGDDDSDDESTSARTASARMASAIERAVQRARGERAPGVGGEAENAVPQAAVKQCYKGHRNARTMIKEACFWGDDHVMSGSDCGRVFVWERKTGRLVMLWEADRHVVNCLQPHPTLPVLATSGIDYDLKLWAPMCEESRFDEAKAQEITQRNEALLEETRDTITVPATFMIRMLASLNQIRRGTSIAERWRNRRQARRQGEEDQSGE</sequence>
<name>A0AAW0W8B4_CHEQU</name>
<feature type="compositionally biased region" description="Low complexity" evidence="3">
    <location>
        <begin position="575"/>
        <end position="594"/>
    </location>
</feature>
<evidence type="ECO:0000313" key="4">
    <source>
        <dbReference type="EMBL" id="KAK8726032.1"/>
    </source>
</evidence>
<dbReference type="InterPro" id="IPR045151">
    <property type="entry name" value="DCAF8"/>
</dbReference>
<feature type="region of interest" description="Disordered" evidence="3">
    <location>
        <begin position="278"/>
        <end position="325"/>
    </location>
</feature>
<evidence type="ECO:0000313" key="5">
    <source>
        <dbReference type="Proteomes" id="UP001445076"/>
    </source>
</evidence>
<gene>
    <name evidence="4" type="ORF">OTU49_010346</name>
</gene>
<proteinExistence type="predicted"/>
<evidence type="ECO:0000256" key="1">
    <source>
        <dbReference type="ARBA" id="ARBA00022574"/>
    </source>
</evidence>
<protein>
    <recommendedName>
        <fullName evidence="6">DDB1- and CUL4-associated factor 6-like</fullName>
    </recommendedName>
</protein>
<keyword evidence="1" id="KW-0853">WD repeat</keyword>
<dbReference type="InterPro" id="IPR036322">
    <property type="entry name" value="WD40_repeat_dom_sf"/>
</dbReference>
<dbReference type="InterPro" id="IPR015943">
    <property type="entry name" value="WD40/YVTN_repeat-like_dom_sf"/>
</dbReference>
<dbReference type="Gene3D" id="2.130.10.10">
    <property type="entry name" value="YVTN repeat-like/Quinoprotein amine dehydrogenase"/>
    <property type="match status" value="2"/>
</dbReference>
<dbReference type="PANTHER" id="PTHR15574">
    <property type="entry name" value="WD REPEAT DOMAIN-CONTAINING FAMILY"/>
    <property type="match status" value="1"/>
</dbReference>
<feature type="region of interest" description="Disordered" evidence="3">
    <location>
        <begin position="560"/>
        <end position="713"/>
    </location>
</feature>
<feature type="region of interest" description="Disordered" evidence="3">
    <location>
        <begin position="352"/>
        <end position="424"/>
    </location>
</feature>
<dbReference type="SUPFAM" id="SSF50978">
    <property type="entry name" value="WD40 repeat-like"/>
    <property type="match status" value="1"/>
</dbReference>
<accession>A0AAW0W8B4</accession>
<dbReference type="GO" id="GO:0080008">
    <property type="term" value="C:Cul4-RING E3 ubiquitin ligase complex"/>
    <property type="evidence" value="ECO:0007669"/>
    <property type="project" value="TreeGrafter"/>
</dbReference>
<evidence type="ECO:0000256" key="3">
    <source>
        <dbReference type="SAM" id="MobiDB-lite"/>
    </source>
</evidence>
<feature type="compositionally biased region" description="Low complexity" evidence="3">
    <location>
        <begin position="704"/>
        <end position="713"/>
    </location>
</feature>